<keyword evidence="3" id="KW-1185">Reference proteome</keyword>
<feature type="region of interest" description="Disordered" evidence="1">
    <location>
        <begin position="1"/>
        <end position="45"/>
    </location>
</feature>
<accession>A0A151MTT7</accession>
<comment type="caution">
    <text evidence="2">The sequence shown here is derived from an EMBL/GenBank/DDBJ whole genome shotgun (WGS) entry which is preliminary data.</text>
</comment>
<feature type="compositionally biased region" description="Pro residues" evidence="1">
    <location>
        <begin position="20"/>
        <end position="41"/>
    </location>
</feature>
<dbReference type="Proteomes" id="UP000050525">
    <property type="component" value="Unassembled WGS sequence"/>
</dbReference>
<sequence>MNYNDVAPFEDNGSRCAPLKHPPPPPGNSPVLPARPPPPQGERPKVAFSQGITVGAAYVRRAEPQQPVYETVNCLKLQFVSLERAARGCVLG</sequence>
<protein>
    <submittedName>
        <fullName evidence="2">Uncharacterized protein</fullName>
    </submittedName>
</protein>
<name>A0A151MTT7_ALLMI</name>
<proteinExistence type="predicted"/>
<evidence type="ECO:0000256" key="1">
    <source>
        <dbReference type="SAM" id="MobiDB-lite"/>
    </source>
</evidence>
<evidence type="ECO:0000313" key="3">
    <source>
        <dbReference type="Proteomes" id="UP000050525"/>
    </source>
</evidence>
<organism evidence="2 3">
    <name type="scientific">Alligator mississippiensis</name>
    <name type="common">American alligator</name>
    <dbReference type="NCBI Taxonomy" id="8496"/>
    <lineage>
        <taxon>Eukaryota</taxon>
        <taxon>Metazoa</taxon>
        <taxon>Chordata</taxon>
        <taxon>Craniata</taxon>
        <taxon>Vertebrata</taxon>
        <taxon>Euteleostomi</taxon>
        <taxon>Archelosauria</taxon>
        <taxon>Archosauria</taxon>
        <taxon>Crocodylia</taxon>
        <taxon>Alligatoridae</taxon>
        <taxon>Alligatorinae</taxon>
        <taxon>Alligator</taxon>
    </lineage>
</organism>
<evidence type="ECO:0000313" key="2">
    <source>
        <dbReference type="EMBL" id="KYO27922.1"/>
    </source>
</evidence>
<gene>
    <name evidence="2" type="ORF">Y1Q_0014134</name>
</gene>
<dbReference type="EMBL" id="AKHW03005050">
    <property type="protein sequence ID" value="KYO27922.1"/>
    <property type="molecule type" value="Genomic_DNA"/>
</dbReference>
<reference evidence="2 3" key="1">
    <citation type="journal article" date="2012" name="Genome Biol.">
        <title>Sequencing three crocodilian genomes to illuminate the evolution of archosaurs and amniotes.</title>
        <authorList>
            <person name="St John J.A."/>
            <person name="Braun E.L."/>
            <person name="Isberg S.R."/>
            <person name="Miles L.G."/>
            <person name="Chong A.Y."/>
            <person name="Gongora J."/>
            <person name="Dalzell P."/>
            <person name="Moran C."/>
            <person name="Bed'hom B."/>
            <person name="Abzhanov A."/>
            <person name="Burgess S.C."/>
            <person name="Cooksey A.M."/>
            <person name="Castoe T.A."/>
            <person name="Crawford N.G."/>
            <person name="Densmore L.D."/>
            <person name="Drew J.C."/>
            <person name="Edwards S.V."/>
            <person name="Faircloth B.C."/>
            <person name="Fujita M.K."/>
            <person name="Greenwold M.J."/>
            <person name="Hoffmann F.G."/>
            <person name="Howard J.M."/>
            <person name="Iguchi T."/>
            <person name="Janes D.E."/>
            <person name="Khan S.Y."/>
            <person name="Kohno S."/>
            <person name="de Koning A.J."/>
            <person name="Lance S.L."/>
            <person name="McCarthy F.M."/>
            <person name="McCormack J.E."/>
            <person name="Merchant M.E."/>
            <person name="Peterson D.G."/>
            <person name="Pollock D.D."/>
            <person name="Pourmand N."/>
            <person name="Raney B.J."/>
            <person name="Roessler K.A."/>
            <person name="Sanford J.R."/>
            <person name="Sawyer R.H."/>
            <person name="Schmidt C.J."/>
            <person name="Triplett E.W."/>
            <person name="Tuberville T.D."/>
            <person name="Venegas-Anaya M."/>
            <person name="Howard J.T."/>
            <person name="Jarvis E.D."/>
            <person name="Guillette L.J.Jr."/>
            <person name="Glenn T.C."/>
            <person name="Green R.E."/>
            <person name="Ray D.A."/>
        </authorList>
    </citation>
    <scope>NUCLEOTIDE SEQUENCE [LARGE SCALE GENOMIC DNA]</scope>
    <source>
        <strain evidence="2">KSC_2009_1</strain>
    </source>
</reference>
<dbReference type="AlphaFoldDB" id="A0A151MTT7"/>